<sequence length="301" mass="32331">MLLTIRHSTTYRYAQDVALLPHRMMLVPRGGHSLKLRCATLNCAPAASIEWTQDVFGNLIATAAFAGAASMLTITSDISVEQDAAAWPVFNIAPHAHQYPFAYSDDELTDLGALRYPEHADPEGRLGAWARGIVARDGTDTLALLQDLNAAARSGIVYVEREEEGTQTPLETMRRRSGSCRDLATLFIEAARQLGLGARAVSGYLHNPLAPGSGNPEPTQHGATHAWAEIYLPCAGWITFDPTNGRMGEAHLIPIAVARNIAQIPPIAGSFVGARGNFMAMSVVVMVTNTDDHGDEMTTAA</sequence>
<dbReference type="Gene3D" id="3.10.620.30">
    <property type="match status" value="1"/>
</dbReference>
<name>A0AAD4MEF3_9BILA</name>
<dbReference type="Pfam" id="PF01841">
    <property type="entry name" value="Transglut_core"/>
    <property type="match status" value="1"/>
</dbReference>
<dbReference type="SMART" id="SM00460">
    <property type="entry name" value="TGc"/>
    <property type="match status" value="1"/>
</dbReference>
<dbReference type="Proteomes" id="UP001201812">
    <property type="component" value="Unassembled WGS sequence"/>
</dbReference>
<comment type="caution">
    <text evidence="2">The sequence shown here is derived from an EMBL/GenBank/DDBJ whole genome shotgun (WGS) entry which is preliminary data.</text>
</comment>
<evidence type="ECO:0000313" key="2">
    <source>
        <dbReference type="EMBL" id="KAI1691541.1"/>
    </source>
</evidence>
<evidence type="ECO:0000313" key="3">
    <source>
        <dbReference type="Proteomes" id="UP001201812"/>
    </source>
</evidence>
<reference evidence="2" key="1">
    <citation type="submission" date="2022-01" db="EMBL/GenBank/DDBJ databases">
        <title>Genome Sequence Resource for Two Populations of Ditylenchus destructor, the Migratory Endoparasitic Phytonematode.</title>
        <authorList>
            <person name="Zhang H."/>
            <person name="Lin R."/>
            <person name="Xie B."/>
        </authorList>
    </citation>
    <scope>NUCLEOTIDE SEQUENCE</scope>
    <source>
        <strain evidence="2">BazhouSP</strain>
    </source>
</reference>
<dbReference type="InterPro" id="IPR002931">
    <property type="entry name" value="Transglutaminase-like"/>
</dbReference>
<accession>A0AAD4MEF3</accession>
<feature type="domain" description="Transglutaminase-like" evidence="1">
    <location>
        <begin position="172"/>
        <end position="244"/>
    </location>
</feature>
<dbReference type="PANTHER" id="PTHR33490">
    <property type="entry name" value="BLR5614 PROTEIN-RELATED"/>
    <property type="match status" value="1"/>
</dbReference>
<keyword evidence="3" id="KW-1185">Reference proteome</keyword>
<gene>
    <name evidence="2" type="ORF">DdX_21808</name>
</gene>
<dbReference type="PANTHER" id="PTHR33490:SF1">
    <property type="entry name" value="SLL1233 PROTEIN"/>
    <property type="match status" value="1"/>
</dbReference>
<dbReference type="InterPro" id="IPR038765">
    <property type="entry name" value="Papain-like_cys_pep_sf"/>
</dbReference>
<dbReference type="InterPro" id="IPR013589">
    <property type="entry name" value="Bac_transglu_N"/>
</dbReference>
<proteinExistence type="predicted"/>
<dbReference type="AlphaFoldDB" id="A0AAD4MEF3"/>
<dbReference type="Pfam" id="PF08379">
    <property type="entry name" value="Bact_transglu_N"/>
    <property type="match status" value="1"/>
</dbReference>
<dbReference type="SUPFAM" id="SSF54001">
    <property type="entry name" value="Cysteine proteinases"/>
    <property type="match status" value="1"/>
</dbReference>
<protein>
    <submittedName>
        <fullName evidence="2">Transglutaminase-like superfamily domain-containing protein</fullName>
    </submittedName>
</protein>
<evidence type="ECO:0000259" key="1">
    <source>
        <dbReference type="SMART" id="SM00460"/>
    </source>
</evidence>
<dbReference type="EMBL" id="JAKKPZ010000910">
    <property type="protein sequence ID" value="KAI1691541.1"/>
    <property type="molecule type" value="Genomic_DNA"/>
</dbReference>
<organism evidence="2 3">
    <name type="scientific">Ditylenchus destructor</name>
    <dbReference type="NCBI Taxonomy" id="166010"/>
    <lineage>
        <taxon>Eukaryota</taxon>
        <taxon>Metazoa</taxon>
        <taxon>Ecdysozoa</taxon>
        <taxon>Nematoda</taxon>
        <taxon>Chromadorea</taxon>
        <taxon>Rhabditida</taxon>
        <taxon>Tylenchina</taxon>
        <taxon>Tylenchomorpha</taxon>
        <taxon>Sphaerularioidea</taxon>
        <taxon>Anguinidae</taxon>
        <taxon>Anguininae</taxon>
        <taxon>Ditylenchus</taxon>
    </lineage>
</organism>